<accession>A0A9D4CM48</accession>
<dbReference type="GO" id="GO:0000030">
    <property type="term" value="F:mannosyltransferase activity"/>
    <property type="evidence" value="ECO:0007669"/>
    <property type="project" value="TreeGrafter"/>
</dbReference>
<dbReference type="AlphaFoldDB" id="A0A9D4CM48"/>
<organism evidence="2 3">
    <name type="scientific">Dreissena polymorpha</name>
    <name type="common">Zebra mussel</name>
    <name type="synonym">Mytilus polymorpha</name>
    <dbReference type="NCBI Taxonomy" id="45954"/>
    <lineage>
        <taxon>Eukaryota</taxon>
        <taxon>Metazoa</taxon>
        <taxon>Spiralia</taxon>
        <taxon>Lophotrochozoa</taxon>
        <taxon>Mollusca</taxon>
        <taxon>Bivalvia</taxon>
        <taxon>Autobranchia</taxon>
        <taxon>Heteroconchia</taxon>
        <taxon>Euheterodonta</taxon>
        <taxon>Imparidentia</taxon>
        <taxon>Neoheterodontei</taxon>
        <taxon>Myida</taxon>
        <taxon>Dreissenoidea</taxon>
        <taxon>Dreissenidae</taxon>
        <taxon>Dreissena</taxon>
    </lineage>
</organism>
<dbReference type="EMBL" id="JAIWYP010000012">
    <property type="protein sequence ID" value="KAH3727042.1"/>
    <property type="molecule type" value="Genomic_DNA"/>
</dbReference>
<dbReference type="Pfam" id="PF04488">
    <property type="entry name" value="Gly_transf_sug"/>
    <property type="match status" value="1"/>
</dbReference>
<dbReference type="GO" id="GO:0016020">
    <property type="term" value="C:membrane"/>
    <property type="evidence" value="ECO:0007669"/>
    <property type="project" value="GOC"/>
</dbReference>
<reference evidence="2" key="2">
    <citation type="submission" date="2020-11" db="EMBL/GenBank/DDBJ databases">
        <authorList>
            <person name="McCartney M.A."/>
            <person name="Auch B."/>
            <person name="Kono T."/>
            <person name="Mallez S."/>
            <person name="Becker A."/>
            <person name="Gohl D.M."/>
            <person name="Silverstein K.A.T."/>
            <person name="Koren S."/>
            <person name="Bechman K.B."/>
            <person name="Herman A."/>
            <person name="Abrahante J.E."/>
            <person name="Garbe J."/>
        </authorList>
    </citation>
    <scope>NUCLEOTIDE SEQUENCE</scope>
    <source>
        <strain evidence="2">Duluth1</strain>
        <tissue evidence="2">Whole animal</tissue>
    </source>
</reference>
<dbReference type="Proteomes" id="UP000828390">
    <property type="component" value="Unassembled WGS sequence"/>
</dbReference>
<keyword evidence="3" id="KW-1185">Reference proteome</keyword>
<keyword evidence="1" id="KW-0808">Transferase</keyword>
<dbReference type="Gene3D" id="3.90.550.20">
    <property type="match status" value="1"/>
</dbReference>
<name>A0A9D4CM48_DREPO</name>
<evidence type="ECO:0000256" key="1">
    <source>
        <dbReference type="ARBA" id="ARBA00022679"/>
    </source>
</evidence>
<gene>
    <name evidence="2" type="ORF">DPMN_052967</name>
</gene>
<comment type="caution">
    <text evidence="2">The sequence shown here is derived from an EMBL/GenBank/DDBJ whole genome shotgun (WGS) entry which is preliminary data.</text>
</comment>
<proteinExistence type="predicted"/>
<evidence type="ECO:0000313" key="2">
    <source>
        <dbReference type="EMBL" id="KAH3727042.1"/>
    </source>
</evidence>
<dbReference type="PANTHER" id="PTHR32385:SF15">
    <property type="entry name" value="INOSITOL PHOSPHOCERAMIDE MANNOSYLTRANSFERASE 1"/>
    <property type="match status" value="1"/>
</dbReference>
<sequence length="311" mass="36706">MYEFPTSSSSPRIPHIIHQTYKTEAIPMDFQKNVQSFIRFNPNWKYMFWTDETARQFIQAMYPDFLVVWDNYRNNVNKADALRYFVLYEFGGIYADLDFECLRPLDPVTRKYAAIFPLEPFEHSALRYEIPFLLNNAIMMSRPRHPFLKHMIDNLSAFQALWEQLDVAGPCFVTTNFMSYNNFTAGDAYKFRVSSTGQSPYFYKGMMDDTDVNAVYIPNTHFFMNTLATIGFNEKGGIELCLKLSNDSSAILKRGCNELRRRKSRSIENHFRFTYTVHHWSHTYGNNWSKNERKYINISSIVAENMFRNYS</sequence>
<evidence type="ECO:0000313" key="3">
    <source>
        <dbReference type="Proteomes" id="UP000828390"/>
    </source>
</evidence>
<dbReference type="GO" id="GO:0051999">
    <property type="term" value="P:mannosyl-inositol phosphorylceramide biosynthetic process"/>
    <property type="evidence" value="ECO:0007669"/>
    <property type="project" value="TreeGrafter"/>
</dbReference>
<reference evidence="2" key="1">
    <citation type="journal article" date="2019" name="bioRxiv">
        <title>The Genome of the Zebra Mussel, Dreissena polymorpha: A Resource for Invasive Species Research.</title>
        <authorList>
            <person name="McCartney M.A."/>
            <person name="Auch B."/>
            <person name="Kono T."/>
            <person name="Mallez S."/>
            <person name="Zhang Y."/>
            <person name="Obille A."/>
            <person name="Becker A."/>
            <person name="Abrahante J.E."/>
            <person name="Garbe J."/>
            <person name="Badalamenti J.P."/>
            <person name="Herman A."/>
            <person name="Mangelson H."/>
            <person name="Liachko I."/>
            <person name="Sullivan S."/>
            <person name="Sone E.D."/>
            <person name="Koren S."/>
            <person name="Silverstein K.A.T."/>
            <person name="Beckman K.B."/>
            <person name="Gohl D.M."/>
        </authorList>
    </citation>
    <scope>NUCLEOTIDE SEQUENCE</scope>
    <source>
        <strain evidence="2">Duluth1</strain>
        <tissue evidence="2">Whole animal</tissue>
    </source>
</reference>
<protein>
    <submittedName>
        <fullName evidence="2">Uncharacterized protein</fullName>
    </submittedName>
</protein>
<dbReference type="PANTHER" id="PTHR32385">
    <property type="entry name" value="MANNOSYL PHOSPHORYLINOSITOL CERAMIDE SYNTHASE"/>
    <property type="match status" value="1"/>
</dbReference>
<dbReference type="InterPro" id="IPR007577">
    <property type="entry name" value="GlycoTrfase_DXD_sugar-bd_CS"/>
</dbReference>
<dbReference type="InterPro" id="IPR051706">
    <property type="entry name" value="Glycosyltransferase_domain"/>
</dbReference>
<dbReference type="InterPro" id="IPR029044">
    <property type="entry name" value="Nucleotide-diphossugar_trans"/>
</dbReference>
<dbReference type="SUPFAM" id="SSF53448">
    <property type="entry name" value="Nucleotide-diphospho-sugar transferases"/>
    <property type="match status" value="1"/>
</dbReference>